<sequence>MNFREKLILLKEKVIQWIITYKNVVIPSVIGVFIFVLVIINMNLFQITYFRMKHMPDKVVNILTKAKEQNYDDLYFKQGLQYLVEDASEVSRVFLEKHFKNLDTASQDKILEKYNAEGIQFVSQQEIFDVIIQGTKTDTIKAYMKKLDDVTFERALSEYFDASAKLTQDSVDALYTLLSLKGERIPLKNFKLSIFELLNFPHNGDAESISVKILDYIQPESVKATLTNELKTNEIEVKTLSIWVDILNKKRIITAQEYLNFTNAYGMIKKSQESLKQIQLQEVDLINMKQTVDVETDVIANQIVRLQKDIKTMQDQTANINEQVSTLKNYKQIDLYILDKYENGEYEAAIPEKSWLFGTYKPSSQKVRLKTTRSSVGEIGVHSFKVYDGGRIDGNVLYYTEVSEEQLIKIEGLEDQIRDANAQINTKNGEIDKLNKEIDEIRKTNNYDATLSLIEELELKKNNIAVEIEKNRLAIQTLFGIGNVIV</sequence>
<dbReference type="Proteomes" id="UP001169242">
    <property type="component" value="Unassembled WGS sequence"/>
</dbReference>
<accession>A0AA42DLA5</accession>
<feature type="transmembrane region" description="Helical" evidence="2">
    <location>
        <begin position="24"/>
        <end position="45"/>
    </location>
</feature>
<keyword evidence="2" id="KW-1133">Transmembrane helix</keyword>
<reference evidence="3" key="1">
    <citation type="journal article" date="2023" name="Int. J. Syst. Evol. Microbiol.">
        <title>&lt;i&gt;Holtiella tumoricola&lt;/i&gt; gen. nov. sp. nov., isolated from a human clinical sample.</title>
        <authorList>
            <person name="Allen-Vercoe E."/>
            <person name="Daigneault M.C."/>
            <person name="Vancuren S.J."/>
            <person name="Cochrane K."/>
            <person name="O'Neal L.L."/>
            <person name="Sankaranarayanan K."/>
            <person name="Lawson P.A."/>
        </authorList>
    </citation>
    <scope>NUCLEOTIDE SEQUENCE</scope>
    <source>
        <strain evidence="3">CC70A</strain>
    </source>
</reference>
<name>A0AA42DLA5_9FIRM</name>
<protein>
    <submittedName>
        <fullName evidence="3">Uncharacterized protein</fullName>
    </submittedName>
</protein>
<organism evidence="3 4">
    <name type="scientific">Holtiella tumoricola</name>
    <dbReference type="NCBI Taxonomy" id="3018743"/>
    <lineage>
        <taxon>Bacteria</taxon>
        <taxon>Bacillati</taxon>
        <taxon>Bacillota</taxon>
        <taxon>Clostridia</taxon>
        <taxon>Lachnospirales</taxon>
        <taxon>Cellulosilyticaceae</taxon>
        <taxon>Holtiella</taxon>
    </lineage>
</organism>
<evidence type="ECO:0000313" key="4">
    <source>
        <dbReference type="Proteomes" id="UP001169242"/>
    </source>
</evidence>
<keyword evidence="2" id="KW-0812">Transmembrane</keyword>
<keyword evidence="1" id="KW-0175">Coiled coil</keyword>
<keyword evidence="2" id="KW-0472">Membrane</keyword>
<evidence type="ECO:0000256" key="1">
    <source>
        <dbReference type="SAM" id="Coils"/>
    </source>
</evidence>
<proteinExistence type="predicted"/>
<dbReference type="RefSeq" id="WP_271011605.1">
    <property type="nucleotide sequence ID" value="NZ_JAQIFT010000028.1"/>
</dbReference>
<keyword evidence="4" id="KW-1185">Reference proteome</keyword>
<gene>
    <name evidence="3" type="ORF">PBV87_06720</name>
</gene>
<dbReference type="EMBL" id="JAQIFT010000028">
    <property type="protein sequence ID" value="MDA3731181.1"/>
    <property type="molecule type" value="Genomic_DNA"/>
</dbReference>
<evidence type="ECO:0000256" key="2">
    <source>
        <dbReference type="SAM" id="Phobius"/>
    </source>
</evidence>
<dbReference type="AlphaFoldDB" id="A0AA42DLA5"/>
<feature type="coiled-coil region" evidence="1">
    <location>
        <begin position="403"/>
        <end position="474"/>
    </location>
</feature>
<evidence type="ECO:0000313" key="3">
    <source>
        <dbReference type="EMBL" id="MDA3731181.1"/>
    </source>
</evidence>
<comment type="caution">
    <text evidence="3">The sequence shown here is derived from an EMBL/GenBank/DDBJ whole genome shotgun (WGS) entry which is preliminary data.</text>
</comment>